<dbReference type="Gene3D" id="3.40.50.300">
    <property type="entry name" value="P-loop containing nucleotide triphosphate hydrolases"/>
    <property type="match status" value="1"/>
</dbReference>
<dbReference type="SUPFAM" id="SSF48452">
    <property type="entry name" value="TPR-like"/>
    <property type="match status" value="1"/>
</dbReference>
<accession>A0ABZ0IDA9</accession>
<protein>
    <submittedName>
        <fullName evidence="2">Sulfotransferase</fullName>
    </submittedName>
</protein>
<dbReference type="InterPro" id="IPR027417">
    <property type="entry name" value="P-loop_NTPase"/>
</dbReference>
<dbReference type="InterPro" id="IPR011990">
    <property type="entry name" value="TPR-like_helical_dom_sf"/>
</dbReference>
<dbReference type="RefSeq" id="WP_407328422.1">
    <property type="nucleotide sequence ID" value="NZ_CP136865.1"/>
</dbReference>
<evidence type="ECO:0000313" key="3">
    <source>
        <dbReference type="Proteomes" id="UP001626549"/>
    </source>
</evidence>
<dbReference type="Gene3D" id="1.25.40.10">
    <property type="entry name" value="Tetratricopeptide repeat domain"/>
    <property type="match status" value="1"/>
</dbReference>
<sequence>MNTSDQKAPDLQDLLIEGAQLVQARRLQEAEVVANQLLSEFPERLDVRYLASDVESLRGDPFAALQHLDALADDLGNSPKILLRKAQLCLFDGQWQRALTCARAVDLLEAKEPELAALSEMFTQLGQGKEARNCLLIARDKNPESQQLLYLLAVSEAQMGLTEESEKHLEQLLEKSPTDVGALHLRTQLRRWSKNENHIQALRNTVRKSVEPQITAIACYALGKEFEDLGNYEEAFPAFDAGAQSYRKMVNYDQATELGAQQDIRDTFDASRLASLKLGGDEPGPIFVVGMPRAGIRLAERVLARHSAVTAAGELGDFRRLLGVLARDAAPAEVSDAEATLAVDFAELGRRYSNAVSERAGDTPRFVDCTSHNFLYCGHILAALPGARIIHMQRDPLDTCYSVFKTLIFGAHSYSYDLEELASYYLSYRAQMEHWHALFTGKILDVSYEALVTDPEVEARRMLSFCDLEFEEGMTQPSVEGLNPMLSASKELPPLHTESIGVAARAGAGFDGLRERLQSAGIVFRA</sequence>
<dbReference type="Pfam" id="PF13469">
    <property type="entry name" value="Sulfotransfer_3"/>
    <property type="match status" value="1"/>
</dbReference>
<dbReference type="EMBL" id="CP136865">
    <property type="protein sequence ID" value="WOJ97537.1"/>
    <property type="molecule type" value="Genomic_DNA"/>
</dbReference>
<dbReference type="Proteomes" id="UP001626549">
    <property type="component" value="Chromosome"/>
</dbReference>
<dbReference type="SUPFAM" id="SSF52540">
    <property type="entry name" value="P-loop containing nucleoside triphosphate hydrolases"/>
    <property type="match status" value="1"/>
</dbReference>
<dbReference type="PANTHER" id="PTHR12788:SF10">
    <property type="entry name" value="PROTEIN-TYROSINE SULFOTRANSFERASE"/>
    <property type="match status" value="1"/>
</dbReference>
<evidence type="ECO:0000256" key="1">
    <source>
        <dbReference type="ARBA" id="ARBA00022679"/>
    </source>
</evidence>
<evidence type="ECO:0000313" key="2">
    <source>
        <dbReference type="EMBL" id="WOJ97537.1"/>
    </source>
</evidence>
<keyword evidence="1" id="KW-0808">Transferase</keyword>
<name>A0ABZ0IDA9_9GAMM</name>
<organism evidence="2 3">
    <name type="scientific">Congregibacter brevis</name>
    <dbReference type="NCBI Taxonomy" id="3081201"/>
    <lineage>
        <taxon>Bacteria</taxon>
        <taxon>Pseudomonadati</taxon>
        <taxon>Pseudomonadota</taxon>
        <taxon>Gammaproteobacteria</taxon>
        <taxon>Cellvibrionales</taxon>
        <taxon>Halieaceae</taxon>
        <taxon>Congregibacter</taxon>
    </lineage>
</organism>
<proteinExistence type="predicted"/>
<dbReference type="PANTHER" id="PTHR12788">
    <property type="entry name" value="PROTEIN-TYROSINE SULFOTRANSFERASE 2"/>
    <property type="match status" value="1"/>
</dbReference>
<gene>
    <name evidence="2" type="ORF">R0137_02950</name>
</gene>
<dbReference type="InterPro" id="IPR026634">
    <property type="entry name" value="TPST-like"/>
</dbReference>
<reference evidence="2 3" key="1">
    <citation type="submission" date="2023-10" db="EMBL/GenBank/DDBJ databases">
        <title>Two novel species belonging to the OM43/NOR5 clade.</title>
        <authorList>
            <person name="Park M."/>
        </authorList>
    </citation>
    <scope>NUCLEOTIDE SEQUENCE [LARGE SCALE GENOMIC DNA]</scope>
    <source>
        <strain evidence="2 3">IMCC45268</strain>
    </source>
</reference>
<keyword evidence="3" id="KW-1185">Reference proteome</keyword>